<reference evidence="2" key="1">
    <citation type="journal article" date="2019" name="Int. J. Syst. Evol. Microbiol.">
        <title>The Global Catalogue of Microorganisms (GCM) 10K type strain sequencing project: providing services to taxonomists for standard genome sequencing and annotation.</title>
        <authorList>
            <consortium name="The Broad Institute Genomics Platform"/>
            <consortium name="The Broad Institute Genome Sequencing Center for Infectious Disease"/>
            <person name="Wu L."/>
            <person name="Ma J."/>
        </authorList>
    </citation>
    <scope>NUCLEOTIDE SEQUENCE [LARGE SCALE GENOMIC DNA]</scope>
    <source>
        <strain evidence="2">TBRC 1826</strain>
    </source>
</reference>
<accession>A0ABV8FJX1</accession>
<dbReference type="RefSeq" id="WP_378532288.1">
    <property type="nucleotide sequence ID" value="NZ_JBHSBH010000007.1"/>
</dbReference>
<keyword evidence="2" id="KW-1185">Reference proteome</keyword>
<organism evidence="1 2">
    <name type="scientific">Nocardiopsis sediminis</name>
    <dbReference type="NCBI Taxonomy" id="1778267"/>
    <lineage>
        <taxon>Bacteria</taxon>
        <taxon>Bacillati</taxon>
        <taxon>Actinomycetota</taxon>
        <taxon>Actinomycetes</taxon>
        <taxon>Streptosporangiales</taxon>
        <taxon>Nocardiopsidaceae</taxon>
        <taxon>Nocardiopsis</taxon>
    </lineage>
</organism>
<evidence type="ECO:0000313" key="1">
    <source>
        <dbReference type="EMBL" id="MFC3996335.1"/>
    </source>
</evidence>
<dbReference type="SUPFAM" id="SSF51695">
    <property type="entry name" value="PLC-like phosphodiesterases"/>
    <property type="match status" value="1"/>
</dbReference>
<dbReference type="EMBL" id="JBHSBH010000007">
    <property type="protein sequence ID" value="MFC3996335.1"/>
    <property type="molecule type" value="Genomic_DNA"/>
</dbReference>
<dbReference type="InterPro" id="IPR017946">
    <property type="entry name" value="PLC-like_Pdiesterase_TIM-brl"/>
</dbReference>
<gene>
    <name evidence="1" type="ORF">ACFOVU_10440</name>
</gene>
<dbReference type="Gene3D" id="3.20.20.190">
    <property type="entry name" value="Phosphatidylinositol (PI) phosphodiesterase"/>
    <property type="match status" value="1"/>
</dbReference>
<proteinExistence type="predicted"/>
<name>A0ABV8FJX1_9ACTN</name>
<dbReference type="Proteomes" id="UP001595847">
    <property type="component" value="Unassembled WGS sequence"/>
</dbReference>
<evidence type="ECO:0008006" key="3">
    <source>
        <dbReference type="Google" id="ProtNLM"/>
    </source>
</evidence>
<comment type="caution">
    <text evidence="1">The sequence shown here is derived from an EMBL/GenBank/DDBJ whole genome shotgun (WGS) entry which is preliminary data.</text>
</comment>
<protein>
    <recommendedName>
        <fullName evidence="3">EF-hand domain-containing protein</fullName>
    </recommendedName>
</protein>
<sequence>MEYGGVVLLVAAILGAVMVGDVPGRVADFCAAAICRVTGGEDCELAGQAADVGPLAYRDPTLDPRPVRPPLDRPGCADPDAAWTEGLHAHNDYENGTPLQDALDNGAISVEADVWVAKPVELGEEGIMEGRQELSVRHDADETTSETLRDLYIDPLIERAEENGGEIYPGRDEPFRLVIEIKEKEDKNRDKWLEAYQIAYREIQDLPEGVEVVFSGDTPSSVAELADAELDGERIGLPPRGATFDIAPEYPDCTLPEHLRFGSDAYDPDEARYFSTLNGEWGEGKCGDQDGDGHISGEEQERLNEVVEQAHASGMKVRFWGTPDGKDRAGHGRFFPCIGYDSCENAPRERAWDALHEAGVDFYNTDHLTQSRDWLRECGEGDF</sequence>
<evidence type="ECO:0000313" key="2">
    <source>
        <dbReference type="Proteomes" id="UP001595847"/>
    </source>
</evidence>